<dbReference type="InterPro" id="IPR048591">
    <property type="entry name" value="WDHD1/CFT4_hel"/>
</dbReference>
<gene>
    <name evidence="3" type="primary">NCL1_39484</name>
    <name evidence="3" type="ORF">TNIN_485221</name>
</gene>
<feature type="compositionally biased region" description="Basic and acidic residues" evidence="1">
    <location>
        <begin position="296"/>
        <end position="321"/>
    </location>
</feature>
<dbReference type="OrthoDB" id="427368at2759"/>
<evidence type="ECO:0000313" key="3">
    <source>
        <dbReference type="EMBL" id="GFS44277.1"/>
    </source>
</evidence>
<feature type="region of interest" description="Disordered" evidence="1">
    <location>
        <begin position="180"/>
        <end position="214"/>
    </location>
</feature>
<dbReference type="Pfam" id="PF20946">
    <property type="entry name" value="Ctf4_C"/>
    <property type="match status" value="1"/>
</dbReference>
<dbReference type="GO" id="GO:0043596">
    <property type="term" value="C:nuclear replication fork"/>
    <property type="evidence" value="ECO:0007669"/>
    <property type="project" value="TreeGrafter"/>
</dbReference>
<feature type="domain" description="WDHD1/CFT4 helical bundle" evidence="2">
    <location>
        <begin position="3"/>
        <end position="61"/>
    </location>
</feature>
<dbReference type="GO" id="GO:0000278">
    <property type="term" value="P:mitotic cell cycle"/>
    <property type="evidence" value="ECO:0007669"/>
    <property type="project" value="TreeGrafter"/>
</dbReference>
<organism evidence="3 4">
    <name type="scientific">Trichonephila inaurata madagascariensis</name>
    <dbReference type="NCBI Taxonomy" id="2747483"/>
    <lineage>
        <taxon>Eukaryota</taxon>
        <taxon>Metazoa</taxon>
        <taxon>Ecdysozoa</taxon>
        <taxon>Arthropoda</taxon>
        <taxon>Chelicerata</taxon>
        <taxon>Arachnida</taxon>
        <taxon>Araneae</taxon>
        <taxon>Araneomorphae</taxon>
        <taxon>Entelegynae</taxon>
        <taxon>Araneoidea</taxon>
        <taxon>Nephilidae</taxon>
        <taxon>Trichonephila</taxon>
        <taxon>Trichonephila inaurata</taxon>
    </lineage>
</organism>
<dbReference type="InterPro" id="IPR036910">
    <property type="entry name" value="HMG_box_dom_sf"/>
</dbReference>
<sequence length="360" mass="40582">MDILLKMFALATRSDREYRALDTAELMPNPVTIQGAIKYATQRHRIALAERLGEVMNKKLSKEFEEEAVEDDFDLPPYEDMSESLLSRNASTPNLSSYSKEDSVLKPKPLSRMRGHPERLFENEEPTGNGEEMNTPPSQDNSLMPKSSPLPNPFKANFKNQVKKTDSGIVNGIDEILNSSMNAKNSNSSNQKVLQPKKSRFPMRKNNIQKTTSESNVKVEKFGFDLFLEEKKEEIKASTSSDITEKELIKLALKIFKELPKAEKQKYHKSSSSNDVEKIGPTEEKNSDQNGIENDLDSKENDCHLQSDSPKEAAGKRKGIETDPSDDIPSKSKKIKSSSNKLSDTTIRKLTQFAFTKTQK</sequence>
<dbReference type="EMBL" id="BMAV01025743">
    <property type="protein sequence ID" value="GFS44277.1"/>
    <property type="molecule type" value="Genomic_DNA"/>
</dbReference>
<dbReference type="PANTHER" id="PTHR19932">
    <property type="entry name" value="WD REPEAT AND HMG-BOX DNA BINDING PROTEIN"/>
    <property type="match status" value="1"/>
</dbReference>
<comment type="caution">
    <text evidence="3">The sequence shown here is derived from an EMBL/GenBank/DDBJ whole genome shotgun (WGS) entry which is preliminary data.</text>
</comment>
<dbReference type="Gene3D" id="1.10.30.10">
    <property type="entry name" value="High mobility group box domain"/>
    <property type="match status" value="1"/>
</dbReference>
<evidence type="ECO:0000259" key="2">
    <source>
        <dbReference type="Pfam" id="PF20946"/>
    </source>
</evidence>
<reference evidence="3" key="1">
    <citation type="submission" date="2020-08" db="EMBL/GenBank/DDBJ databases">
        <title>Multicomponent nature underlies the extraordinary mechanical properties of spider dragline silk.</title>
        <authorList>
            <person name="Kono N."/>
            <person name="Nakamura H."/>
            <person name="Mori M."/>
            <person name="Yoshida Y."/>
            <person name="Ohtoshi R."/>
            <person name="Malay A.D."/>
            <person name="Moran D.A.P."/>
            <person name="Tomita M."/>
            <person name="Numata K."/>
            <person name="Arakawa K."/>
        </authorList>
    </citation>
    <scope>NUCLEOTIDE SEQUENCE</scope>
</reference>
<dbReference type="PANTHER" id="PTHR19932:SF10">
    <property type="entry name" value="WD REPEAT AND HMG-BOX DNA-BINDING PROTEIN 1"/>
    <property type="match status" value="1"/>
</dbReference>
<feature type="compositionally biased region" description="Basic and acidic residues" evidence="1">
    <location>
        <begin position="275"/>
        <end position="287"/>
    </location>
</feature>
<proteinExistence type="predicted"/>
<dbReference type="AlphaFoldDB" id="A0A8X6JY28"/>
<feature type="compositionally biased region" description="Polar residues" evidence="1">
    <location>
        <begin position="86"/>
        <end position="98"/>
    </location>
</feature>
<name>A0A8X6JY28_9ARAC</name>
<dbReference type="Proteomes" id="UP000886998">
    <property type="component" value="Unassembled WGS sequence"/>
</dbReference>
<keyword evidence="4" id="KW-1185">Reference proteome</keyword>
<feature type="compositionally biased region" description="Low complexity" evidence="1">
    <location>
        <begin position="180"/>
        <end position="190"/>
    </location>
</feature>
<feature type="region of interest" description="Disordered" evidence="1">
    <location>
        <begin position="86"/>
        <end position="163"/>
    </location>
</feature>
<dbReference type="GO" id="GO:0006281">
    <property type="term" value="P:DNA repair"/>
    <property type="evidence" value="ECO:0007669"/>
    <property type="project" value="TreeGrafter"/>
</dbReference>
<dbReference type="GO" id="GO:0003682">
    <property type="term" value="F:chromatin binding"/>
    <property type="evidence" value="ECO:0007669"/>
    <property type="project" value="TreeGrafter"/>
</dbReference>
<evidence type="ECO:0000256" key="1">
    <source>
        <dbReference type="SAM" id="MobiDB-lite"/>
    </source>
</evidence>
<feature type="compositionally biased region" description="Polar residues" evidence="1">
    <location>
        <begin position="135"/>
        <end position="145"/>
    </location>
</feature>
<accession>A0A8X6JY28</accession>
<feature type="region of interest" description="Disordered" evidence="1">
    <location>
        <begin position="262"/>
        <end position="343"/>
    </location>
</feature>
<dbReference type="GO" id="GO:0006261">
    <property type="term" value="P:DNA-templated DNA replication"/>
    <property type="evidence" value="ECO:0007669"/>
    <property type="project" value="TreeGrafter"/>
</dbReference>
<evidence type="ECO:0000313" key="4">
    <source>
        <dbReference type="Proteomes" id="UP000886998"/>
    </source>
</evidence>
<protein>
    <recommendedName>
        <fullName evidence="2">WDHD1/CFT4 helical bundle domain-containing protein</fullName>
    </recommendedName>
</protein>